<feature type="compositionally biased region" description="Polar residues" evidence="1">
    <location>
        <begin position="14"/>
        <end position="24"/>
    </location>
</feature>
<sequence>MNVPDFDYHISQTYVNTTHASTNHEPSRRPQRSRTASMSHATSIVAPIARINIRAPPSMVGNFMQNRAFMPPKRATPRPPVLVNGGQKFVAVRDLTKD</sequence>
<reference evidence="2 3" key="1">
    <citation type="submission" date="2024-01" db="EMBL/GenBank/DDBJ databases">
        <title>The complete chloroplast genome sequence of Lithospermum erythrorhizon: insights into the phylogenetic relationship among Boraginaceae species and the maternal lineages of purple gromwells.</title>
        <authorList>
            <person name="Okada T."/>
            <person name="Watanabe K."/>
        </authorList>
    </citation>
    <scope>NUCLEOTIDE SEQUENCE [LARGE SCALE GENOMIC DNA]</scope>
</reference>
<name>A0AAV3P685_LITER</name>
<organism evidence="2 3">
    <name type="scientific">Lithospermum erythrorhizon</name>
    <name type="common">Purple gromwell</name>
    <name type="synonym">Lithospermum officinale var. erythrorhizon</name>
    <dbReference type="NCBI Taxonomy" id="34254"/>
    <lineage>
        <taxon>Eukaryota</taxon>
        <taxon>Viridiplantae</taxon>
        <taxon>Streptophyta</taxon>
        <taxon>Embryophyta</taxon>
        <taxon>Tracheophyta</taxon>
        <taxon>Spermatophyta</taxon>
        <taxon>Magnoliopsida</taxon>
        <taxon>eudicotyledons</taxon>
        <taxon>Gunneridae</taxon>
        <taxon>Pentapetalae</taxon>
        <taxon>asterids</taxon>
        <taxon>lamiids</taxon>
        <taxon>Boraginales</taxon>
        <taxon>Boraginaceae</taxon>
        <taxon>Boraginoideae</taxon>
        <taxon>Lithospermeae</taxon>
        <taxon>Lithospermum</taxon>
    </lineage>
</organism>
<evidence type="ECO:0000256" key="1">
    <source>
        <dbReference type="SAM" id="MobiDB-lite"/>
    </source>
</evidence>
<evidence type="ECO:0000313" key="2">
    <source>
        <dbReference type="EMBL" id="GAA0146866.1"/>
    </source>
</evidence>
<protein>
    <submittedName>
        <fullName evidence="2">Uncharacterized protein</fullName>
    </submittedName>
</protein>
<gene>
    <name evidence="2" type="ORF">LIER_36400</name>
</gene>
<accession>A0AAV3P685</accession>
<dbReference type="Proteomes" id="UP001454036">
    <property type="component" value="Unassembled WGS sequence"/>
</dbReference>
<keyword evidence="3" id="KW-1185">Reference proteome</keyword>
<comment type="caution">
    <text evidence="2">The sequence shown here is derived from an EMBL/GenBank/DDBJ whole genome shotgun (WGS) entry which is preliminary data.</text>
</comment>
<feature type="region of interest" description="Disordered" evidence="1">
    <location>
        <begin position="14"/>
        <end position="41"/>
    </location>
</feature>
<dbReference type="EMBL" id="BAABME010016653">
    <property type="protein sequence ID" value="GAA0146866.1"/>
    <property type="molecule type" value="Genomic_DNA"/>
</dbReference>
<evidence type="ECO:0000313" key="3">
    <source>
        <dbReference type="Proteomes" id="UP001454036"/>
    </source>
</evidence>
<proteinExistence type="predicted"/>
<dbReference type="AlphaFoldDB" id="A0AAV3P685"/>